<protein>
    <submittedName>
        <fullName evidence="1">Retrotransposon protein</fullName>
    </submittedName>
</protein>
<proteinExistence type="predicted"/>
<comment type="caution">
    <text evidence="1">The sequence shown here is derived from an EMBL/GenBank/DDBJ whole genome shotgun (WGS) entry which is preliminary data.</text>
</comment>
<keyword evidence="2" id="KW-1185">Reference proteome</keyword>
<dbReference type="Gene3D" id="3.10.10.10">
    <property type="entry name" value="HIV Type 1 Reverse Transcriptase, subunit A, domain 1"/>
    <property type="match status" value="1"/>
</dbReference>
<organism evidence="1 2">
    <name type="scientific">Gossypium australe</name>
    <dbReference type="NCBI Taxonomy" id="47621"/>
    <lineage>
        <taxon>Eukaryota</taxon>
        <taxon>Viridiplantae</taxon>
        <taxon>Streptophyta</taxon>
        <taxon>Embryophyta</taxon>
        <taxon>Tracheophyta</taxon>
        <taxon>Spermatophyta</taxon>
        <taxon>Magnoliopsida</taxon>
        <taxon>eudicotyledons</taxon>
        <taxon>Gunneridae</taxon>
        <taxon>Pentapetalae</taxon>
        <taxon>rosids</taxon>
        <taxon>malvids</taxon>
        <taxon>Malvales</taxon>
        <taxon>Malvaceae</taxon>
        <taxon>Malvoideae</taxon>
        <taxon>Gossypium</taxon>
    </lineage>
</organism>
<reference evidence="2" key="1">
    <citation type="journal article" date="2019" name="Plant Biotechnol. J.">
        <title>Genome sequencing of the Australian wild diploid species Gossypium australe highlights disease resistance and delayed gland morphogenesis.</title>
        <authorList>
            <person name="Cai Y."/>
            <person name="Cai X."/>
            <person name="Wang Q."/>
            <person name="Wang P."/>
            <person name="Zhang Y."/>
            <person name="Cai C."/>
            <person name="Xu Y."/>
            <person name="Wang K."/>
            <person name="Zhou Z."/>
            <person name="Wang C."/>
            <person name="Geng S."/>
            <person name="Li B."/>
            <person name="Dong Q."/>
            <person name="Hou Y."/>
            <person name="Wang H."/>
            <person name="Ai P."/>
            <person name="Liu Z."/>
            <person name="Yi F."/>
            <person name="Sun M."/>
            <person name="An G."/>
            <person name="Cheng J."/>
            <person name="Zhang Y."/>
            <person name="Shi Q."/>
            <person name="Xie Y."/>
            <person name="Shi X."/>
            <person name="Chang Y."/>
            <person name="Huang F."/>
            <person name="Chen Y."/>
            <person name="Hong S."/>
            <person name="Mi L."/>
            <person name="Sun Q."/>
            <person name="Zhang L."/>
            <person name="Zhou B."/>
            <person name="Peng R."/>
            <person name="Zhang X."/>
            <person name="Liu F."/>
        </authorList>
    </citation>
    <scope>NUCLEOTIDE SEQUENCE [LARGE SCALE GENOMIC DNA]</scope>
    <source>
        <strain evidence="2">cv. PA1801</strain>
    </source>
</reference>
<sequence>MGFVISVIRASVGKGWVPIWVVVRLSTKLKTVLIRLLRCKLRYRIGYRIRGLGRYLRVVVVRIEMEMGIGVENTSSTVIVVSLLGQFVLVEHQVKLDCATKSVTLNTSDVKEIITVGERQDYLSNMFFAMVEEKLVQKVCEAFLSYVRDASVTGIFLEELLGLHLDCEVELGIKNDTGVHCSLFYSTERTQKVKGPTSRAFGRGFIRPDVASWGTLVLFVKKDGSVRLCIDSR</sequence>
<name>A0A5B6WE77_9ROSI</name>
<accession>A0A5B6WE77</accession>
<evidence type="ECO:0000313" key="2">
    <source>
        <dbReference type="Proteomes" id="UP000325315"/>
    </source>
</evidence>
<dbReference type="AlphaFoldDB" id="A0A5B6WE77"/>
<dbReference type="EMBL" id="SMMG02000003">
    <property type="protein sequence ID" value="KAA3479574.1"/>
    <property type="molecule type" value="Genomic_DNA"/>
</dbReference>
<evidence type="ECO:0000313" key="1">
    <source>
        <dbReference type="EMBL" id="KAA3479574.1"/>
    </source>
</evidence>
<gene>
    <name evidence="1" type="ORF">EPI10_020074</name>
</gene>
<dbReference type="OrthoDB" id="437338at2759"/>
<dbReference type="Proteomes" id="UP000325315">
    <property type="component" value="Unassembled WGS sequence"/>
</dbReference>